<dbReference type="Proteomes" id="UP001638806">
    <property type="component" value="Unassembled WGS sequence"/>
</dbReference>
<keyword evidence="2" id="KW-1185">Reference proteome</keyword>
<organism evidence="1 2">
    <name type="scientific">Purpureocillium lilacinum</name>
    <name type="common">Paecilomyces lilacinus</name>
    <dbReference type="NCBI Taxonomy" id="33203"/>
    <lineage>
        <taxon>Eukaryota</taxon>
        <taxon>Fungi</taxon>
        <taxon>Dikarya</taxon>
        <taxon>Ascomycota</taxon>
        <taxon>Pezizomycotina</taxon>
        <taxon>Sordariomycetes</taxon>
        <taxon>Hypocreomycetidae</taxon>
        <taxon>Hypocreales</taxon>
        <taxon>Ophiocordycipitaceae</taxon>
        <taxon>Purpureocillium</taxon>
    </lineage>
</organism>
<proteinExistence type="predicted"/>
<gene>
    <name evidence="1" type="ORF">ACCO45_004966</name>
</gene>
<sequence>MGPPRTRAQRLAAQQAARSRFHEGSMNDRVSAAPPVAFLFGPGEREALEQPVFGFGVVGASSGQAHQQQQTLSQQQQSQPPQLQQQPPPPPQDGRRKALLGQMWEGLRGRLRLRRDPAAENNDAATTGRKRRAESRDDTGSSSNNNAQATMPPPSTAEIPGLGLGDRPTREEVYANYHQLVASGFFSSHAIHSTLQPGPSQRPATSHDARSPNHVRHDPPQWPLAVPPAPGMTTASTAMLMTPPRGPSPICSPASAASSRGTKRAAEDDDDDVEDHVADTAMRGDGQPPPLPQRWTTPARTRRPSRTGSCPSASASRPAGTSPSRSCAPWPRAGSLAGGRRSISMVAEVGSGRAAAPEQQHQNHHHAGANTKHSSSGGNKLAKRVPGSSFPNTSILPTDPSSSSLARASLDVVQQQPPAPRRQQQTQSLRGRHAGDDAAVIMPGAFFAGGSSNSSSSTAKRQTSSRSLRSKAAAMSSLSSAAAHAIPAAESGPLSVVPDANRASPTSPPSPPSSPTARTGRMACRGAVCGGRGSETTTSPYVITASEESRLAVLTAVALDWDSDGHGSRIKQTNGQGGNGTNELLMCFTTFDVST</sequence>
<name>A0ACC4DWB5_PURLI</name>
<dbReference type="EMBL" id="JBGNUJ010000004">
    <property type="protein sequence ID" value="KAL3959849.1"/>
    <property type="molecule type" value="Genomic_DNA"/>
</dbReference>
<comment type="caution">
    <text evidence="1">The sequence shown here is derived from an EMBL/GenBank/DDBJ whole genome shotgun (WGS) entry which is preliminary data.</text>
</comment>
<reference evidence="1" key="1">
    <citation type="submission" date="2024-12" db="EMBL/GenBank/DDBJ databases">
        <title>Comparative genomics and development of molecular markers within Purpureocillium lilacinum and among Purpureocillium species.</title>
        <authorList>
            <person name="Yeh Z.-Y."/>
            <person name="Ni N.-T."/>
            <person name="Lo P.-H."/>
            <person name="Mushyakhwo K."/>
            <person name="Lin C.-F."/>
            <person name="Nai Y.-S."/>
        </authorList>
    </citation>
    <scope>NUCLEOTIDE SEQUENCE</scope>
    <source>
        <strain evidence="1">NCHU-NPUST-175</strain>
    </source>
</reference>
<evidence type="ECO:0000313" key="1">
    <source>
        <dbReference type="EMBL" id="KAL3959849.1"/>
    </source>
</evidence>
<evidence type="ECO:0000313" key="2">
    <source>
        <dbReference type="Proteomes" id="UP001638806"/>
    </source>
</evidence>
<protein>
    <submittedName>
        <fullName evidence="1">Uncharacterized protein</fullName>
    </submittedName>
</protein>
<accession>A0ACC4DWB5</accession>